<dbReference type="AlphaFoldDB" id="A0A6P8ANP4"/>
<name>A0A6P8ANP4_PYRGI</name>
<evidence type="ECO:0000256" key="1">
    <source>
        <dbReference type="SAM" id="MobiDB-lite"/>
    </source>
</evidence>
<dbReference type="KEGG" id="pgri:PgNI_11612"/>
<keyword evidence="2" id="KW-1185">Reference proteome</keyword>
<reference evidence="3" key="2">
    <citation type="submission" date="2019-10" db="EMBL/GenBank/DDBJ databases">
        <authorList>
            <consortium name="NCBI Genome Project"/>
        </authorList>
    </citation>
    <scope>NUCLEOTIDE SEQUENCE</scope>
    <source>
        <strain evidence="3">NI907</strain>
    </source>
</reference>
<reference evidence="2 3" key="1">
    <citation type="journal article" date="2019" name="Mol. Biol. Evol.">
        <title>Blast fungal genomes show frequent chromosomal changes, gene gains and losses, and effector gene turnover.</title>
        <authorList>
            <person name="Gomez Luciano L.B."/>
            <person name="Jason Tsai I."/>
            <person name="Chuma I."/>
            <person name="Tosa Y."/>
            <person name="Chen Y.H."/>
            <person name="Li J.Y."/>
            <person name="Li M.Y."/>
            <person name="Jade Lu M.Y."/>
            <person name="Nakayashiki H."/>
            <person name="Li W.H."/>
        </authorList>
    </citation>
    <scope>NUCLEOTIDE SEQUENCE [LARGE SCALE GENOMIC DNA]</scope>
    <source>
        <strain evidence="2 3">NI907</strain>
    </source>
</reference>
<feature type="region of interest" description="Disordered" evidence="1">
    <location>
        <begin position="16"/>
        <end position="36"/>
    </location>
</feature>
<evidence type="ECO:0000313" key="2">
    <source>
        <dbReference type="Proteomes" id="UP000515153"/>
    </source>
</evidence>
<proteinExistence type="predicted"/>
<dbReference type="GeneID" id="41966483"/>
<organism evidence="2 3">
    <name type="scientific">Pyricularia grisea</name>
    <name type="common">Crabgrass-specific blast fungus</name>
    <name type="synonym">Magnaporthe grisea</name>
    <dbReference type="NCBI Taxonomy" id="148305"/>
    <lineage>
        <taxon>Eukaryota</taxon>
        <taxon>Fungi</taxon>
        <taxon>Dikarya</taxon>
        <taxon>Ascomycota</taxon>
        <taxon>Pezizomycotina</taxon>
        <taxon>Sordariomycetes</taxon>
        <taxon>Sordariomycetidae</taxon>
        <taxon>Magnaporthales</taxon>
        <taxon>Pyriculariaceae</taxon>
        <taxon>Pyricularia</taxon>
    </lineage>
</organism>
<evidence type="ECO:0000313" key="3">
    <source>
        <dbReference type="RefSeq" id="XP_030976508.1"/>
    </source>
</evidence>
<evidence type="ECO:0008006" key="4">
    <source>
        <dbReference type="Google" id="ProtNLM"/>
    </source>
</evidence>
<protein>
    <recommendedName>
        <fullName evidence="4">MADS-box domain-containing protein</fullName>
    </recommendedName>
</protein>
<accession>A0A6P8ANP4</accession>
<gene>
    <name evidence="3" type="ORF">PgNI_11612</name>
</gene>
<sequence length="148" mass="17507">MSVLFPVTVFGFRKARPKKNEKPRNSSISQARLDQNKVRKRRQTVFRKLDELQKYGVDIYVVINQNNRYYTYTSKKTESWPPSPGKINTDLVIRSQGKFNKYKPREVERSRQLADWAAKYYNYQGSFRLVWGFHEAFSGLAQTMQSPE</sequence>
<dbReference type="Proteomes" id="UP000515153">
    <property type="component" value="Chromosome V"/>
</dbReference>
<dbReference type="RefSeq" id="XP_030976508.1">
    <property type="nucleotide sequence ID" value="XM_031131578.1"/>
</dbReference>
<reference evidence="3" key="3">
    <citation type="submission" date="2025-08" db="UniProtKB">
        <authorList>
            <consortium name="RefSeq"/>
        </authorList>
    </citation>
    <scope>IDENTIFICATION</scope>
    <source>
        <strain evidence="3">NI907</strain>
    </source>
</reference>